<proteinExistence type="predicted"/>
<evidence type="ECO:0008006" key="4">
    <source>
        <dbReference type="Google" id="ProtNLM"/>
    </source>
</evidence>
<dbReference type="InterPro" id="IPR011990">
    <property type="entry name" value="TPR-like_helical_dom_sf"/>
</dbReference>
<comment type="caution">
    <text evidence="2">The sequence shown here is derived from an EMBL/GenBank/DDBJ whole genome shotgun (WGS) entry which is preliminary data.</text>
</comment>
<dbReference type="AlphaFoldDB" id="A0A5S3Z4G8"/>
<accession>A0A5S3Z4G8</accession>
<organism evidence="2 3">
    <name type="scientific">Pseudoalteromonas ruthenica</name>
    <dbReference type="NCBI Taxonomy" id="151081"/>
    <lineage>
        <taxon>Bacteria</taxon>
        <taxon>Pseudomonadati</taxon>
        <taxon>Pseudomonadota</taxon>
        <taxon>Gammaproteobacteria</taxon>
        <taxon>Alteromonadales</taxon>
        <taxon>Pseudoalteromonadaceae</taxon>
        <taxon>Pseudoalteromonas</taxon>
    </lineage>
</organism>
<gene>
    <name evidence="2" type="ORF">CWC05_11965</name>
</gene>
<name>A0A5S3Z4G8_9GAMM</name>
<feature type="chain" id="PRO_5024377912" description="Sel1 repeat family protein" evidence="1">
    <location>
        <begin position="19"/>
        <end position="196"/>
    </location>
</feature>
<dbReference type="Gene3D" id="1.25.40.10">
    <property type="entry name" value="Tetratricopeptide repeat domain"/>
    <property type="match status" value="1"/>
</dbReference>
<dbReference type="RefSeq" id="WP_138548357.1">
    <property type="nucleotide sequence ID" value="NZ_PNCG01000011.1"/>
</dbReference>
<evidence type="ECO:0000313" key="2">
    <source>
        <dbReference type="EMBL" id="TMP86725.1"/>
    </source>
</evidence>
<feature type="signal peptide" evidence="1">
    <location>
        <begin position="1"/>
        <end position="18"/>
    </location>
</feature>
<dbReference type="SUPFAM" id="SSF81901">
    <property type="entry name" value="HCP-like"/>
    <property type="match status" value="1"/>
</dbReference>
<reference evidence="2 3" key="1">
    <citation type="submission" date="2017-12" db="EMBL/GenBank/DDBJ databases">
        <authorList>
            <person name="Paulsen S."/>
            <person name="Gram L.K."/>
        </authorList>
    </citation>
    <scope>NUCLEOTIDE SEQUENCE [LARGE SCALE GENOMIC DNA]</scope>
    <source>
        <strain evidence="2 3">S2897</strain>
    </source>
</reference>
<sequence>MVKALLLTLTLLPATLSAAGPRWDHSIKIDDPKLTAEVAARQCHKSLINAPELLEDWCEKAHELGFWSALQLIGLHTGDGSRYIAEARKHAEQGSPGGIIALAYAYKLGRFIDRDLQKSIVLFKQYLDEYGDVESEKMRVGSTHEELLAIYKELGNSEKVAEHKRYLEQSKYAEAKKAMFKRQLEDAGISLGKQNQ</sequence>
<evidence type="ECO:0000256" key="1">
    <source>
        <dbReference type="SAM" id="SignalP"/>
    </source>
</evidence>
<reference evidence="3" key="2">
    <citation type="submission" date="2019-06" db="EMBL/GenBank/DDBJ databases">
        <title>Co-occurence of chitin degradation, pigmentation and bioactivity in marine Pseudoalteromonas.</title>
        <authorList>
            <person name="Sonnenschein E.C."/>
            <person name="Bech P.K."/>
        </authorList>
    </citation>
    <scope>NUCLEOTIDE SEQUENCE [LARGE SCALE GENOMIC DNA]</scope>
    <source>
        <strain evidence="3">S2897</strain>
    </source>
</reference>
<evidence type="ECO:0000313" key="3">
    <source>
        <dbReference type="Proteomes" id="UP000305874"/>
    </source>
</evidence>
<keyword evidence="1" id="KW-0732">Signal</keyword>
<protein>
    <recommendedName>
        <fullName evidence="4">Sel1 repeat family protein</fullName>
    </recommendedName>
</protein>
<dbReference type="EMBL" id="PNCG01000011">
    <property type="protein sequence ID" value="TMP86725.1"/>
    <property type="molecule type" value="Genomic_DNA"/>
</dbReference>
<dbReference type="Proteomes" id="UP000305874">
    <property type="component" value="Unassembled WGS sequence"/>
</dbReference>